<proteinExistence type="predicted"/>
<accession>A0ABW3ZT34</accession>
<name>A0ABW3ZT34_9BACI</name>
<dbReference type="Proteomes" id="UP001597178">
    <property type="component" value="Unassembled WGS sequence"/>
</dbReference>
<reference evidence="3" key="1">
    <citation type="journal article" date="2019" name="Int. J. Syst. Evol. Microbiol.">
        <title>The Global Catalogue of Microorganisms (GCM) 10K type strain sequencing project: providing services to taxonomists for standard genome sequencing and annotation.</title>
        <authorList>
            <consortium name="The Broad Institute Genomics Platform"/>
            <consortium name="The Broad Institute Genome Sequencing Center for Infectious Disease"/>
            <person name="Wu L."/>
            <person name="Ma J."/>
        </authorList>
    </citation>
    <scope>NUCLEOTIDE SEQUENCE [LARGE SCALE GENOMIC DNA]</scope>
    <source>
        <strain evidence="3">CCUG 54822</strain>
    </source>
</reference>
<sequence>MRINRKSGRINRRAAESIEESENQQKKWQNQQKSGRINRRE</sequence>
<organism evidence="2 3">
    <name type="scientific">Lentibacillus salinarum</name>
    <dbReference type="NCBI Taxonomy" id="446820"/>
    <lineage>
        <taxon>Bacteria</taxon>
        <taxon>Bacillati</taxon>
        <taxon>Bacillota</taxon>
        <taxon>Bacilli</taxon>
        <taxon>Bacillales</taxon>
        <taxon>Bacillaceae</taxon>
        <taxon>Lentibacillus</taxon>
    </lineage>
</organism>
<feature type="region of interest" description="Disordered" evidence="1">
    <location>
        <begin position="1"/>
        <end position="41"/>
    </location>
</feature>
<protein>
    <submittedName>
        <fullName evidence="2">Uncharacterized protein</fullName>
    </submittedName>
</protein>
<dbReference type="EMBL" id="JBHTNH010000010">
    <property type="protein sequence ID" value="MFD1361353.1"/>
    <property type="molecule type" value="Genomic_DNA"/>
</dbReference>
<keyword evidence="3" id="KW-1185">Reference proteome</keyword>
<evidence type="ECO:0000313" key="2">
    <source>
        <dbReference type="EMBL" id="MFD1361353.1"/>
    </source>
</evidence>
<gene>
    <name evidence="2" type="ORF">ACFQ4A_06695</name>
</gene>
<comment type="caution">
    <text evidence="2">The sequence shown here is derived from an EMBL/GenBank/DDBJ whole genome shotgun (WGS) entry which is preliminary data.</text>
</comment>
<feature type="compositionally biased region" description="Basic residues" evidence="1">
    <location>
        <begin position="1"/>
        <end position="12"/>
    </location>
</feature>
<evidence type="ECO:0000256" key="1">
    <source>
        <dbReference type="SAM" id="MobiDB-lite"/>
    </source>
</evidence>
<evidence type="ECO:0000313" key="3">
    <source>
        <dbReference type="Proteomes" id="UP001597178"/>
    </source>
</evidence>